<reference evidence="1" key="1">
    <citation type="journal article" date="2015" name="Nature">
        <title>Complex archaea that bridge the gap between prokaryotes and eukaryotes.</title>
        <authorList>
            <person name="Spang A."/>
            <person name="Saw J.H."/>
            <person name="Jorgensen S.L."/>
            <person name="Zaremba-Niedzwiedzka K."/>
            <person name="Martijn J."/>
            <person name="Lind A.E."/>
            <person name="van Eijk R."/>
            <person name="Schleper C."/>
            <person name="Guy L."/>
            <person name="Ettema T.J."/>
        </authorList>
    </citation>
    <scope>NUCLEOTIDE SEQUENCE</scope>
</reference>
<name>A0A0F9TPA2_9ZZZZ</name>
<organism evidence="1">
    <name type="scientific">marine sediment metagenome</name>
    <dbReference type="NCBI Taxonomy" id="412755"/>
    <lineage>
        <taxon>unclassified sequences</taxon>
        <taxon>metagenomes</taxon>
        <taxon>ecological metagenomes</taxon>
    </lineage>
</organism>
<accession>A0A0F9TPA2</accession>
<proteinExistence type="predicted"/>
<dbReference type="EMBL" id="LAZR01000194">
    <property type="protein sequence ID" value="KKN82870.1"/>
    <property type="molecule type" value="Genomic_DNA"/>
</dbReference>
<gene>
    <name evidence="1" type="ORF">LCGC14_0305390</name>
</gene>
<sequence>MSRLDQVARKSRWSFLTGARKSIAELGDPYNRGSADTSGRTSIGWRVHALPSTFAIKAAARHLQSGKVA</sequence>
<comment type="caution">
    <text evidence="1">The sequence shown here is derived from an EMBL/GenBank/DDBJ whole genome shotgun (WGS) entry which is preliminary data.</text>
</comment>
<dbReference type="AlphaFoldDB" id="A0A0F9TPA2"/>
<evidence type="ECO:0000313" key="1">
    <source>
        <dbReference type="EMBL" id="KKN82870.1"/>
    </source>
</evidence>
<protein>
    <submittedName>
        <fullName evidence="1">Uncharacterized protein</fullName>
    </submittedName>
</protein>